<evidence type="ECO:0000256" key="5">
    <source>
        <dbReference type="ARBA" id="ARBA00023128"/>
    </source>
</evidence>
<dbReference type="PANTHER" id="PTHR48182">
    <property type="entry name" value="PROTEIN SERAC1"/>
    <property type="match status" value="1"/>
</dbReference>
<keyword evidence="5" id="KW-0496">Mitochondrion</keyword>
<keyword evidence="4" id="KW-0256">Endoplasmic reticulum</keyword>
<dbReference type="AlphaFoldDB" id="A0A6A6ZKX3"/>
<organism evidence="7 8">
    <name type="scientific">Ophiobolus disseminans</name>
    <dbReference type="NCBI Taxonomy" id="1469910"/>
    <lineage>
        <taxon>Eukaryota</taxon>
        <taxon>Fungi</taxon>
        <taxon>Dikarya</taxon>
        <taxon>Ascomycota</taxon>
        <taxon>Pezizomycotina</taxon>
        <taxon>Dothideomycetes</taxon>
        <taxon>Pleosporomycetidae</taxon>
        <taxon>Pleosporales</taxon>
        <taxon>Pleosporineae</taxon>
        <taxon>Phaeosphaeriaceae</taxon>
        <taxon>Ophiobolus</taxon>
    </lineage>
</organism>
<evidence type="ECO:0000256" key="4">
    <source>
        <dbReference type="ARBA" id="ARBA00022824"/>
    </source>
</evidence>
<accession>A0A6A6ZKX3</accession>
<keyword evidence="6" id="KW-0472">Membrane</keyword>
<dbReference type="OrthoDB" id="5086500at2759"/>
<dbReference type="GO" id="GO:0005739">
    <property type="term" value="C:mitochondrion"/>
    <property type="evidence" value="ECO:0007669"/>
    <property type="project" value="UniProtKB-SubCell"/>
</dbReference>
<evidence type="ECO:0000256" key="3">
    <source>
        <dbReference type="ARBA" id="ARBA00004370"/>
    </source>
</evidence>
<gene>
    <name evidence="7" type="ORF">CC86DRAFT_411722</name>
</gene>
<reference evidence="7" key="1">
    <citation type="journal article" date="2020" name="Stud. Mycol.">
        <title>101 Dothideomycetes genomes: a test case for predicting lifestyles and emergence of pathogens.</title>
        <authorList>
            <person name="Haridas S."/>
            <person name="Albert R."/>
            <person name="Binder M."/>
            <person name="Bloem J."/>
            <person name="Labutti K."/>
            <person name="Salamov A."/>
            <person name="Andreopoulos B."/>
            <person name="Baker S."/>
            <person name="Barry K."/>
            <person name="Bills G."/>
            <person name="Bluhm B."/>
            <person name="Cannon C."/>
            <person name="Castanera R."/>
            <person name="Culley D."/>
            <person name="Daum C."/>
            <person name="Ezra D."/>
            <person name="Gonzalez J."/>
            <person name="Henrissat B."/>
            <person name="Kuo A."/>
            <person name="Liang C."/>
            <person name="Lipzen A."/>
            <person name="Lutzoni F."/>
            <person name="Magnuson J."/>
            <person name="Mondo S."/>
            <person name="Nolan M."/>
            <person name="Ohm R."/>
            <person name="Pangilinan J."/>
            <person name="Park H.-J."/>
            <person name="Ramirez L."/>
            <person name="Alfaro M."/>
            <person name="Sun H."/>
            <person name="Tritt A."/>
            <person name="Yoshinaga Y."/>
            <person name="Zwiers L.-H."/>
            <person name="Turgeon B."/>
            <person name="Goodwin S."/>
            <person name="Spatafora J."/>
            <person name="Crous P."/>
            <person name="Grigoriev I."/>
        </authorList>
    </citation>
    <scope>NUCLEOTIDE SEQUENCE</scope>
    <source>
        <strain evidence="7">CBS 113818</strain>
    </source>
</reference>
<evidence type="ECO:0000313" key="8">
    <source>
        <dbReference type="Proteomes" id="UP000799424"/>
    </source>
</evidence>
<dbReference type="Proteomes" id="UP000799424">
    <property type="component" value="Unassembled WGS sequence"/>
</dbReference>
<evidence type="ECO:0000256" key="2">
    <source>
        <dbReference type="ARBA" id="ARBA00004240"/>
    </source>
</evidence>
<proteinExistence type="predicted"/>
<dbReference type="GO" id="GO:0016020">
    <property type="term" value="C:membrane"/>
    <property type="evidence" value="ECO:0007669"/>
    <property type="project" value="UniProtKB-SubCell"/>
</dbReference>
<dbReference type="EMBL" id="MU006239">
    <property type="protein sequence ID" value="KAF2820887.1"/>
    <property type="molecule type" value="Genomic_DNA"/>
</dbReference>
<comment type="subcellular location">
    <subcellularLocation>
        <location evidence="2">Endoplasmic reticulum</location>
    </subcellularLocation>
    <subcellularLocation>
        <location evidence="3">Membrane</location>
    </subcellularLocation>
    <subcellularLocation>
        <location evidence="1">Mitochondrion</location>
    </subcellularLocation>
</comment>
<evidence type="ECO:0000313" key="7">
    <source>
        <dbReference type="EMBL" id="KAF2820887.1"/>
    </source>
</evidence>
<dbReference type="InterPro" id="IPR052374">
    <property type="entry name" value="SERAC1"/>
</dbReference>
<sequence length="266" mass="27893">MAAKQNFGEIARASSIIALEALAPAASSASSALVEPAATAAQGLQVVCEDTNPVIDIIAVHGLNGHCEKTWTADNGVNWLCNLLPLTCPTRTYSAGATTQIRTATLALGGIIVKSSLIHSDAARRGALEEHRSIKLSTYGIMFMGTPHQGGGGVALGKLMVNVAAGARLLQHLEWDSEWQQQQLGQYGPISGDFVTKFAVVEYATPTVVPKASAVVPGAADGEPIAIHADHIHMVKFGWKSDPGYRTVSGHLRVLARRAGNAVSGR</sequence>
<dbReference type="GO" id="GO:0005783">
    <property type="term" value="C:endoplasmic reticulum"/>
    <property type="evidence" value="ECO:0007669"/>
    <property type="project" value="UniProtKB-SubCell"/>
</dbReference>
<name>A0A6A6ZKX3_9PLEO</name>
<evidence type="ECO:0000256" key="6">
    <source>
        <dbReference type="ARBA" id="ARBA00023136"/>
    </source>
</evidence>
<dbReference type="PANTHER" id="PTHR48182:SF2">
    <property type="entry name" value="PROTEIN SERAC1"/>
    <property type="match status" value="1"/>
</dbReference>
<keyword evidence="8" id="KW-1185">Reference proteome</keyword>
<evidence type="ECO:0000256" key="1">
    <source>
        <dbReference type="ARBA" id="ARBA00004173"/>
    </source>
</evidence>
<protein>
    <submittedName>
        <fullName evidence="7">Uncharacterized protein</fullName>
    </submittedName>
</protein>